<feature type="compositionally biased region" description="Polar residues" evidence="2">
    <location>
        <begin position="1084"/>
        <end position="1096"/>
    </location>
</feature>
<feature type="compositionally biased region" description="Basic and acidic residues" evidence="2">
    <location>
        <begin position="808"/>
        <end position="823"/>
    </location>
</feature>
<feature type="domain" description="Ig-like" evidence="4">
    <location>
        <begin position="240"/>
        <end position="333"/>
    </location>
</feature>
<name>A0A834MG10_RHYFE</name>
<keyword evidence="3" id="KW-0472">Membrane</keyword>
<dbReference type="GO" id="GO:0030017">
    <property type="term" value="C:sarcomere"/>
    <property type="evidence" value="ECO:0007669"/>
    <property type="project" value="UniProtKB-ARBA"/>
</dbReference>
<feature type="compositionally biased region" description="Acidic residues" evidence="2">
    <location>
        <begin position="824"/>
        <end position="838"/>
    </location>
</feature>
<keyword evidence="3" id="KW-1133">Transmembrane helix</keyword>
<organism evidence="6 7">
    <name type="scientific">Rhynchophorus ferrugineus</name>
    <name type="common">Red palm weevil</name>
    <name type="synonym">Curculio ferrugineus</name>
    <dbReference type="NCBI Taxonomy" id="354439"/>
    <lineage>
        <taxon>Eukaryota</taxon>
        <taxon>Metazoa</taxon>
        <taxon>Ecdysozoa</taxon>
        <taxon>Arthropoda</taxon>
        <taxon>Hexapoda</taxon>
        <taxon>Insecta</taxon>
        <taxon>Pterygota</taxon>
        <taxon>Neoptera</taxon>
        <taxon>Endopterygota</taxon>
        <taxon>Coleoptera</taxon>
        <taxon>Polyphaga</taxon>
        <taxon>Cucujiformia</taxon>
        <taxon>Curculionidae</taxon>
        <taxon>Dryophthorinae</taxon>
        <taxon>Rhynchophorus</taxon>
    </lineage>
</organism>
<protein>
    <recommendedName>
        <fullName evidence="8">Titin</fullName>
    </recommendedName>
</protein>
<dbReference type="OrthoDB" id="6107607at2759"/>
<dbReference type="Gene3D" id="2.60.40.10">
    <property type="entry name" value="Immunoglobulins"/>
    <property type="match status" value="4"/>
</dbReference>
<feature type="region of interest" description="Disordered" evidence="2">
    <location>
        <begin position="577"/>
        <end position="599"/>
    </location>
</feature>
<evidence type="ECO:0000259" key="5">
    <source>
        <dbReference type="PROSITE" id="PS50853"/>
    </source>
</evidence>
<feature type="region of interest" description="Disordered" evidence="2">
    <location>
        <begin position="804"/>
        <end position="978"/>
    </location>
</feature>
<feature type="compositionally biased region" description="Polar residues" evidence="2">
    <location>
        <begin position="1178"/>
        <end position="1208"/>
    </location>
</feature>
<evidence type="ECO:0000313" key="7">
    <source>
        <dbReference type="Proteomes" id="UP000625711"/>
    </source>
</evidence>
<reference evidence="6" key="1">
    <citation type="submission" date="2020-08" db="EMBL/GenBank/DDBJ databases">
        <title>Genome sequencing and assembly of the red palm weevil Rhynchophorus ferrugineus.</title>
        <authorList>
            <person name="Dias G.B."/>
            <person name="Bergman C.M."/>
            <person name="Manee M."/>
        </authorList>
    </citation>
    <scope>NUCLEOTIDE SEQUENCE</scope>
    <source>
        <strain evidence="6">AA-2017</strain>
        <tissue evidence="6">Whole larva</tissue>
    </source>
</reference>
<dbReference type="Pfam" id="PF00041">
    <property type="entry name" value="fn3"/>
    <property type="match status" value="2"/>
</dbReference>
<feature type="region of interest" description="Disordered" evidence="2">
    <location>
        <begin position="428"/>
        <end position="515"/>
    </location>
</feature>
<dbReference type="FunFam" id="2.60.40.10:FF:000612">
    <property type="entry name" value="palladin isoform X1"/>
    <property type="match status" value="1"/>
</dbReference>
<dbReference type="InterPro" id="IPR003598">
    <property type="entry name" value="Ig_sub2"/>
</dbReference>
<dbReference type="SUPFAM" id="SSF48726">
    <property type="entry name" value="Immunoglobulin"/>
    <property type="match status" value="2"/>
</dbReference>
<accession>A0A834MG10</accession>
<evidence type="ECO:0008006" key="8">
    <source>
        <dbReference type="Google" id="ProtNLM"/>
    </source>
</evidence>
<evidence type="ECO:0000256" key="3">
    <source>
        <dbReference type="SAM" id="Phobius"/>
    </source>
</evidence>
<feature type="compositionally biased region" description="Basic and acidic residues" evidence="2">
    <location>
        <begin position="590"/>
        <end position="599"/>
    </location>
</feature>
<dbReference type="SMART" id="SM00408">
    <property type="entry name" value="IGc2"/>
    <property type="match status" value="2"/>
</dbReference>
<dbReference type="SMART" id="SM00409">
    <property type="entry name" value="IG"/>
    <property type="match status" value="2"/>
</dbReference>
<dbReference type="PANTHER" id="PTHR13817:SF167">
    <property type="entry name" value="MYOMESIN AND MYOSIN BINDING PROTEIN"/>
    <property type="match status" value="1"/>
</dbReference>
<dbReference type="InterPro" id="IPR007110">
    <property type="entry name" value="Ig-like_dom"/>
</dbReference>
<evidence type="ECO:0000313" key="6">
    <source>
        <dbReference type="EMBL" id="KAF7280801.1"/>
    </source>
</evidence>
<feature type="compositionally biased region" description="Polar residues" evidence="2">
    <location>
        <begin position="1246"/>
        <end position="1255"/>
    </location>
</feature>
<dbReference type="GO" id="GO:0030154">
    <property type="term" value="P:cell differentiation"/>
    <property type="evidence" value="ECO:0007669"/>
    <property type="project" value="UniProtKB-ARBA"/>
</dbReference>
<feature type="domain" description="Ig-like" evidence="4">
    <location>
        <begin position="147"/>
        <end position="235"/>
    </location>
</feature>
<dbReference type="InterPro" id="IPR013783">
    <property type="entry name" value="Ig-like_fold"/>
</dbReference>
<dbReference type="SUPFAM" id="SSF49265">
    <property type="entry name" value="Fibronectin type III"/>
    <property type="match status" value="1"/>
</dbReference>
<feature type="domain" description="Fibronectin type-III" evidence="5">
    <location>
        <begin position="338"/>
        <end position="431"/>
    </location>
</feature>
<evidence type="ECO:0000256" key="1">
    <source>
        <dbReference type="ARBA" id="ARBA00022737"/>
    </source>
</evidence>
<dbReference type="Proteomes" id="UP000625711">
    <property type="component" value="Unassembled WGS sequence"/>
</dbReference>
<evidence type="ECO:0000256" key="2">
    <source>
        <dbReference type="SAM" id="MobiDB-lite"/>
    </source>
</evidence>
<dbReference type="InterPro" id="IPR036179">
    <property type="entry name" value="Ig-like_dom_sf"/>
</dbReference>
<dbReference type="InterPro" id="IPR003961">
    <property type="entry name" value="FN3_dom"/>
</dbReference>
<feature type="region of interest" description="Disordered" evidence="2">
    <location>
        <begin position="1134"/>
        <end position="1285"/>
    </location>
</feature>
<feature type="domain" description="Fibronectin type-III" evidence="5">
    <location>
        <begin position="42"/>
        <end position="141"/>
    </location>
</feature>
<evidence type="ECO:0000259" key="4">
    <source>
        <dbReference type="PROSITE" id="PS50835"/>
    </source>
</evidence>
<dbReference type="EMBL" id="JAACXV010000273">
    <property type="protein sequence ID" value="KAF7280801.1"/>
    <property type="molecule type" value="Genomic_DNA"/>
</dbReference>
<feature type="compositionally biased region" description="Polar residues" evidence="2">
    <location>
        <begin position="1054"/>
        <end position="1063"/>
    </location>
</feature>
<dbReference type="FunFam" id="2.60.40.10:FF:001806">
    <property type="entry name" value="Blast:Twitchin"/>
    <property type="match status" value="1"/>
</dbReference>
<keyword evidence="7" id="KW-1185">Reference proteome</keyword>
<dbReference type="SMART" id="SM00060">
    <property type="entry name" value="FN3"/>
    <property type="match status" value="2"/>
</dbReference>
<sequence length="1389" mass="156721">MGNAHTKPYPKARNKKQVHWKAAGSCLGKGITESFDSVRPFPPGKPALLATADGTPDLITLRWTPPISDGGSPISGYLVEHRRVGSPHWVRATPLPSPYPEITLSGLEPGWRYQFRVSAENAVGYSDHSEISEPITVTLQRSAITAPQFTQEVIETVSLENNKSEFVVHFMGQPAPKVCWFKDGFEIFSSRRIRILTEHDRSVLTIHQTSLSDEGEIKCTATNKAGHASTKAKLTVEAPPNIRLPRNYEEGLLFEIGEVIRLKVSIVGRPTPLVFWSHNGESIQNSDRYEIEYVDKSSILKINEARRTDRGEYQIKAVNKLGEDAASFLVTVTDKPSPPGKARVVMALGRSVTLSWTTPEDDGGCKIGNYIVEYYRLGWDVWLKAATSRQLTTILGDLIEGSEYKFRVKAESPYGVSEPSDESEIVFIPDPKRGINHPPPRGRSQPREALPMQESMHPVVQRRKNKPRSQSSSRVEHPAQISTEPPQRPKRTKTKSQPQTPEPSPAVQRREPFSQINKSIFDRASLARDLAYGSPEIKIQNRKEIAEPLVAPNNIADMRRESLSKPDHHAVYKVKIEPPSAQKEPSPEPIKVKSPEPKKKLIREHSATMTGSSEFMLVLYSDENEKDQSDIFNFDENSIPPPLSLSAPELSNLEVEPFPPLKNSASSTDLLHERAMMRFYQAAEEEERELERIRSTNPDKSLDIPKIQINSKDSDDIVGLDRRHSLRRKLSAGSLNQQAKWAQKRFSLKSPNEIVEDLAPKTLKKSPVSIDIKREIILNRESSVSDDADDSEIEVKPIGRKLYSQNSFEHKPVSDEEAKRWMEEYEESLSESESDSESEMDRFKSQVVKSRRVHIDNGLTEEEATYRPACGLSNLRRHSEEPFEILTKPKDLPDPNFVPKPILKKSESPTISPSVSPPLSPTKVTRSLSPRPDVVLQRNRSKSLAVPALPPLASTSSGDESDEPKKPRKRSFSLTSGNLWEQTKEVVKPVKKPPAPNPKLPSISTVAQITGITAASIVIPEKLLDKRKDIEAMKIVADHYDSIVKSVGQRRKSNPQINYNVTETRPHQPEPINKDQTHSKESLSQDSGYQSMSSYRRSSFTDHYDTFPVVHAPPRKTSFELPSPTPKINLGEAARRSSLTDYPPPQPQPIDIKPKPTPRSSLSPEPKRIERIRRDSEVSMSPKNLSPIRRNSQTQSIGIQLANFNTPVHQERRRTTKGQRSVSRSKSPSKRGTSVSRRAIGISPTRPENWNNVSEQQRKLNKSPPPARRDLSVQRSSQTPSPTLLPVKRAPMLKEIMTQTSGYLDSLDLAYINKDILKKDLEARAEVKLRSMVDWLTDLAMFAVACWFYLFSNELFAVPLLIIMVYRQIKEEIRKWIPEWIARRFRKRN</sequence>
<feature type="compositionally biased region" description="Basic and acidic residues" evidence="2">
    <location>
        <begin position="877"/>
        <end position="893"/>
    </location>
</feature>
<dbReference type="FunFam" id="2.60.40.10:FF:000056">
    <property type="entry name" value="twitchin isoform X4"/>
    <property type="match status" value="1"/>
</dbReference>
<dbReference type="FunFam" id="2.60.40.10:FF:000002">
    <property type="entry name" value="Titin a"/>
    <property type="match status" value="1"/>
</dbReference>
<feature type="compositionally biased region" description="Polar residues" evidence="2">
    <location>
        <begin position="1273"/>
        <end position="1282"/>
    </location>
</feature>
<dbReference type="GO" id="GO:0009653">
    <property type="term" value="P:anatomical structure morphogenesis"/>
    <property type="evidence" value="ECO:0007669"/>
    <property type="project" value="UniProtKB-ARBA"/>
</dbReference>
<feature type="compositionally biased region" description="Basic and acidic residues" evidence="2">
    <location>
        <begin position="1165"/>
        <end position="1177"/>
    </location>
</feature>
<dbReference type="PROSITE" id="PS50853">
    <property type="entry name" value="FN3"/>
    <property type="match status" value="2"/>
</dbReference>
<dbReference type="InterPro" id="IPR003599">
    <property type="entry name" value="Ig_sub"/>
</dbReference>
<proteinExistence type="predicted"/>
<dbReference type="CDD" id="cd00063">
    <property type="entry name" value="FN3"/>
    <property type="match status" value="2"/>
</dbReference>
<gene>
    <name evidence="6" type="ORF">GWI33_005464</name>
</gene>
<dbReference type="InterPro" id="IPR050964">
    <property type="entry name" value="Striated_Muscle_Regulatory"/>
</dbReference>
<dbReference type="InterPro" id="IPR036116">
    <property type="entry name" value="FN3_sf"/>
</dbReference>
<dbReference type="PROSITE" id="PS50835">
    <property type="entry name" value="IG_LIKE"/>
    <property type="match status" value="2"/>
</dbReference>
<feature type="transmembrane region" description="Helical" evidence="3">
    <location>
        <begin position="1339"/>
        <end position="1366"/>
    </location>
</feature>
<keyword evidence="1" id="KW-0677">Repeat</keyword>
<feature type="compositionally biased region" description="Basic and acidic residues" evidence="2">
    <location>
        <begin position="1064"/>
        <end position="1083"/>
    </location>
</feature>
<comment type="caution">
    <text evidence="6">The sequence shown here is derived from an EMBL/GenBank/DDBJ whole genome shotgun (WGS) entry which is preliminary data.</text>
</comment>
<dbReference type="PANTHER" id="PTHR13817">
    <property type="entry name" value="TITIN"/>
    <property type="match status" value="1"/>
</dbReference>
<feature type="region of interest" description="Disordered" evidence="2">
    <location>
        <begin position="1047"/>
        <end position="1096"/>
    </location>
</feature>
<keyword evidence="3" id="KW-0812">Transmembrane</keyword>
<dbReference type="Pfam" id="PF07679">
    <property type="entry name" value="I-set"/>
    <property type="match status" value="2"/>
</dbReference>
<dbReference type="InterPro" id="IPR013098">
    <property type="entry name" value="Ig_I-set"/>
</dbReference>
<dbReference type="PRINTS" id="PR00014">
    <property type="entry name" value="FNTYPEIII"/>
</dbReference>